<organism evidence="2 3">
    <name type="scientific">Dimorphilus gyrociliatus</name>
    <dbReference type="NCBI Taxonomy" id="2664684"/>
    <lineage>
        <taxon>Eukaryota</taxon>
        <taxon>Metazoa</taxon>
        <taxon>Spiralia</taxon>
        <taxon>Lophotrochozoa</taxon>
        <taxon>Annelida</taxon>
        <taxon>Polychaeta</taxon>
        <taxon>Polychaeta incertae sedis</taxon>
        <taxon>Dinophilidae</taxon>
        <taxon>Dimorphilus</taxon>
    </lineage>
</organism>
<sequence length="1911" mass="221386">MAKNSTKFGKKFLRPTILDEIHKIFKKYPYDGGILKEMIQNAEDAGAKNVSFIFDCRTFEQKSNYETDGQASLQQLHSIVSFNDACVTEEDWKGIQSIGISNKDKKAYKVGRFGLGMKSLFHLTDCIQIISGEDVVYLDPLCQHFDNEIHHYNLQEMLSKCPEKRRELEEATKLVADYDIKYDQNYPFTMFRLPLRNQPSEVCNQVLCDSDVYDLFDQFIKDGSNNLLFLKHLQSIKLYQLSDSGSELLSSIEIELSENIEEQRSIYREGLENSKSFQICYDPCFIIRNGEKMKIEKYLVVIQQNFDNCEIKTLSEKLHYQPCMGLAAPLDNSLLDKGSLFTFLPFSINVKFPIHIHGYFALNDSRSGLQFSKTMNDDDSQWNILILKNLLPNVYNQLFISLSKFKSVDEIVKFFPPKSLNDPFWSICSNEISSVLLDCEFVSGSLKKTQPKDTKFIVDGHYAKFKIEILKVSNINFVVLKRETLQILQTFFTDCFEHEVEIRNVILYLQEKKSWKTIISTETKLGILEYLLESNLDVSNMELIPIEHPECKISFRTFDSSCYCSDIYYPSNNLNVILNGMGIDFIARNSLTDKCKGLIEKMALKQMFQLTVMELSTFLSHVEKVTLKENFQNSDWLKIFINYILNENASIIAGKFDHLPLLRLTTNGKDYKSFPVKNLPAIFDKQVKKKDEKKILQTFGMILVRNVSKVSAPFLTIRESNNKHIIFNNVCEELFQNLFSSDFLNTGQHLSNLFDQMEYPTAMDLLNYLHLNVKSIERLSAKVQTHWKELKIFPLCSSSLSKFENDLCKIGLKSTLSEEILIKFFEYVIRNNDFALSRILQNYIIEKNITIQSELKWISNIESHLKVYPNGIDWFGKKKCLYDRHSVFSDNLSLLVGGVQPVIPNKLYHLLKCDSTLSKGIVKNQFWNIQSQIHRVSGKDMEKAERIIKMLYNQINLYEDWVSEFKNQQCAWTGKEFVHPSKIILNNRNIQIEPYRFYLPNNFIEFKEFYSKCGAKEDMDCINVLLEISVNPPSTCKNGISICSDILNSIQDANSHELKNIMIPVERTNSSTFSMKPLSMCTQAAASRFTGKDDDCYIIEFDENRFSYIIHNQLTLSQDTIKILDIRTINESLLEFEDWTQSENLCRRLKQLISEYKDGIGPIKELIQNADDARATTVKILLDERSSSVEDESKYFIGPSIWVYNDGLFSESDFDAIKSINSGHKELKKSTIGKFGIGFNSVYHYTETPSFISGNSYVRFDPHAQYSGSLSKQQRGGYRIKLNESKLKPLKRLLSPFEGIFNCKVPSESRFDGTLYKLQLRSDEQAFKSLISKNSYNSEDIKELINIVLELSSDLLIFTQCICEFQMFHINSSGDQKEIISVKKTLHDALDAKSLQIENIPKCLKEQEEYIKVIQHTSILFDPNESQTVVIIKIDKKVGSAFQYLNDGSEINQSYLWLIGQVKITNMLQELEKRGNIAIGGVAMSLTKNISRNNSLFCFLPLPISSHLPFHLNGSFAVSHDRRNIIRDSKGDKHLLEHEWNSLLFERVITSALIDTFFALRTIIGNDECYWYSLFPTLNSSTDQFIEKLIKNFYREMIKSSNHWFMYQMKWFESNNILFLSEELYKMEQFENIDIHSIAFDLFQLPFPKIPSNLRNTIEECEKDFFRKRIIDTETFYSNIVARSDSINCQHFDLIIRNGLKLFHSKINHILKQAKCIRTKPNGVLKLPGEVVFENSKLSSLFDFEENRFCEWNKEDIESLKNELSSIGMISSQLTVQQIIERCKVLEKHRKDKNFIDRGHLICSVIEEMTASGTNMLDEQLENLSNISFIPIKVKPENWILDWHDDGVTYLYSPKATRKCDFRLVAFVKPSVNNLRKSLSIIWKVFNIKEPTTEEVLDNVKILQNIIFLNK</sequence>
<evidence type="ECO:0000313" key="2">
    <source>
        <dbReference type="EMBL" id="CAD5126574.1"/>
    </source>
</evidence>
<accession>A0A7I8WED3</accession>
<keyword evidence="3" id="KW-1185">Reference proteome</keyword>
<dbReference type="EMBL" id="CAJFCJ010000063">
    <property type="protein sequence ID" value="CAD5126574.1"/>
    <property type="molecule type" value="Genomic_DNA"/>
</dbReference>
<dbReference type="SUPFAM" id="SSF55874">
    <property type="entry name" value="ATPase domain of HSP90 chaperone/DNA topoisomerase II/histidine kinase"/>
    <property type="match status" value="2"/>
</dbReference>
<dbReference type="PANTHER" id="PTHR46919:SF2">
    <property type="entry name" value="SACSIN"/>
    <property type="match status" value="1"/>
</dbReference>
<proteinExistence type="predicted"/>
<feature type="domain" description="Sacsin/Nov" evidence="1">
    <location>
        <begin position="1143"/>
        <end position="1377"/>
    </location>
</feature>
<evidence type="ECO:0000259" key="1">
    <source>
        <dbReference type="Pfam" id="PF25794"/>
    </source>
</evidence>
<gene>
    <name evidence="2" type="ORF">DGYR_LOCUS13812</name>
</gene>
<dbReference type="Gene3D" id="3.30.565.10">
    <property type="entry name" value="Histidine kinase-like ATPase, C-terminal domain"/>
    <property type="match status" value="2"/>
</dbReference>
<dbReference type="Proteomes" id="UP000549394">
    <property type="component" value="Unassembled WGS sequence"/>
</dbReference>
<evidence type="ECO:0000313" key="3">
    <source>
        <dbReference type="Proteomes" id="UP000549394"/>
    </source>
</evidence>
<dbReference type="InterPro" id="IPR036890">
    <property type="entry name" value="HATPase_C_sf"/>
</dbReference>
<comment type="caution">
    <text evidence="2">The sequence shown here is derived from an EMBL/GenBank/DDBJ whole genome shotgun (WGS) entry which is preliminary data.</text>
</comment>
<dbReference type="InterPro" id="IPR058210">
    <property type="entry name" value="SACS/Nov_dom"/>
</dbReference>
<dbReference type="Pfam" id="PF25794">
    <property type="entry name" value="SACS"/>
    <property type="match status" value="2"/>
</dbReference>
<protein>
    <submittedName>
        <fullName evidence="2">DgyrCDS14667</fullName>
    </submittedName>
</protein>
<dbReference type="OrthoDB" id="5963011at2759"/>
<name>A0A7I8WED3_9ANNE</name>
<dbReference type="PANTHER" id="PTHR46919">
    <property type="entry name" value="ZINC FINGER, C3HC4 TYPE (RING FINGER) FAMILY PROTEIN"/>
    <property type="match status" value="1"/>
</dbReference>
<dbReference type="NCBIfam" id="NF047352">
    <property type="entry name" value="P_loop_sacsin"/>
    <property type="match status" value="2"/>
</dbReference>
<reference evidence="2 3" key="1">
    <citation type="submission" date="2020-08" db="EMBL/GenBank/DDBJ databases">
        <authorList>
            <person name="Hejnol A."/>
        </authorList>
    </citation>
    <scope>NUCLEOTIDE SEQUENCE [LARGE SCALE GENOMIC DNA]</scope>
</reference>
<feature type="domain" description="Sacsin/Nov" evidence="1">
    <location>
        <begin position="17"/>
        <end position="247"/>
    </location>
</feature>